<comment type="function">
    <text evidence="1">Allows the formation of correctly charged Asn-tRNA(Asn) or Gln-tRNA(Gln) through the transamidation of misacylated Asp-tRNA(Asn) or Glu-tRNA(Gln) in organisms which lack either or both of asparaginyl-tRNA or glutaminyl-tRNA synthetases. The reaction takes place in the presence of glutamine and ATP through an activated phospho-Asp-tRNA(Asn) or phospho-Glu-tRNA(Gln).</text>
</comment>
<dbReference type="AlphaFoldDB" id="A0A517LUG9"/>
<keyword evidence="1 2" id="KW-0436">Ligase</keyword>
<comment type="catalytic activity">
    <reaction evidence="1">
        <text>L-glutamyl-tRNA(Gln) + L-glutamine + ATP + H2O = L-glutaminyl-tRNA(Gln) + L-glutamate + ADP + phosphate + H(+)</text>
        <dbReference type="Rhea" id="RHEA:17521"/>
        <dbReference type="Rhea" id="RHEA-COMP:9681"/>
        <dbReference type="Rhea" id="RHEA-COMP:9684"/>
        <dbReference type="ChEBI" id="CHEBI:15377"/>
        <dbReference type="ChEBI" id="CHEBI:15378"/>
        <dbReference type="ChEBI" id="CHEBI:29985"/>
        <dbReference type="ChEBI" id="CHEBI:30616"/>
        <dbReference type="ChEBI" id="CHEBI:43474"/>
        <dbReference type="ChEBI" id="CHEBI:58359"/>
        <dbReference type="ChEBI" id="CHEBI:78520"/>
        <dbReference type="ChEBI" id="CHEBI:78521"/>
        <dbReference type="ChEBI" id="CHEBI:456216"/>
    </reaction>
</comment>
<keyword evidence="1" id="KW-0547">Nucleotide-binding</keyword>
<protein>
    <recommendedName>
        <fullName evidence="1">Aspartyl/glutamyl-tRNA(Asn/Gln) amidotransferase subunit C</fullName>
        <shortName evidence="1">Asp/Glu-ADT subunit C</shortName>
        <ecNumber evidence="1">6.3.5.-</ecNumber>
    </recommendedName>
</protein>
<dbReference type="GO" id="GO:0070681">
    <property type="term" value="P:glutaminyl-tRNAGln biosynthesis via transamidation"/>
    <property type="evidence" value="ECO:0007669"/>
    <property type="project" value="TreeGrafter"/>
</dbReference>
<dbReference type="Gene3D" id="1.10.20.60">
    <property type="entry name" value="Glu-tRNAGln amidotransferase C subunit, N-terminal domain"/>
    <property type="match status" value="1"/>
</dbReference>
<dbReference type="RefSeq" id="WP_145341918.1">
    <property type="nucleotide sequence ID" value="NZ_CP036261.1"/>
</dbReference>
<dbReference type="SUPFAM" id="SSF141000">
    <property type="entry name" value="Glu-tRNAGln amidotransferase C subunit"/>
    <property type="match status" value="1"/>
</dbReference>
<proteinExistence type="inferred from homology"/>
<dbReference type="EMBL" id="CP036261">
    <property type="protein sequence ID" value="QDS86270.1"/>
    <property type="molecule type" value="Genomic_DNA"/>
</dbReference>
<comment type="similarity">
    <text evidence="1">Belongs to the GatC family.</text>
</comment>
<keyword evidence="1" id="KW-0067">ATP-binding</keyword>
<dbReference type="InterPro" id="IPR036113">
    <property type="entry name" value="Asp/Glu-ADT_sf_sub_c"/>
</dbReference>
<dbReference type="Proteomes" id="UP000319557">
    <property type="component" value="Chromosome"/>
</dbReference>
<dbReference type="GO" id="GO:0050566">
    <property type="term" value="F:asparaginyl-tRNA synthase (glutamine-hydrolyzing) activity"/>
    <property type="evidence" value="ECO:0007669"/>
    <property type="project" value="RHEA"/>
</dbReference>
<name>A0A517LUG9_9BACT</name>
<dbReference type="EC" id="6.3.5.-" evidence="1"/>
<dbReference type="KEGG" id="ruv:EC9_04300"/>
<dbReference type="OrthoDB" id="9813938at2"/>
<accession>A0A517LUG9</accession>
<dbReference type="GO" id="GO:0005524">
    <property type="term" value="F:ATP binding"/>
    <property type="evidence" value="ECO:0007669"/>
    <property type="project" value="UniProtKB-KW"/>
</dbReference>
<keyword evidence="3" id="KW-1185">Reference proteome</keyword>
<dbReference type="PANTHER" id="PTHR15004">
    <property type="entry name" value="GLUTAMYL-TRNA(GLN) AMIDOTRANSFERASE SUBUNIT C, MITOCHONDRIAL"/>
    <property type="match status" value="1"/>
</dbReference>
<dbReference type="HAMAP" id="MF_00122">
    <property type="entry name" value="GatC"/>
    <property type="match status" value="1"/>
</dbReference>
<comment type="catalytic activity">
    <reaction evidence="1">
        <text>L-aspartyl-tRNA(Asn) + L-glutamine + ATP + H2O = L-asparaginyl-tRNA(Asn) + L-glutamate + ADP + phosphate + 2 H(+)</text>
        <dbReference type="Rhea" id="RHEA:14513"/>
        <dbReference type="Rhea" id="RHEA-COMP:9674"/>
        <dbReference type="Rhea" id="RHEA-COMP:9677"/>
        <dbReference type="ChEBI" id="CHEBI:15377"/>
        <dbReference type="ChEBI" id="CHEBI:15378"/>
        <dbReference type="ChEBI" id="CHEBI:29985"/>
        <dbReference type="ChEBI" id="CHEBI:30616"/>
        <dbReference type="ChEBI" id="CHEBI:43474"/>
        <dbReference type="ChEBI" id="CHEBI:58359"/>
        <dbReference type="ChEBI" id="CHEBI:78515"/>
        <dbReference type="ChEBI" id="CHEBI:78516"/>
        <dbReference type="ChEBI" id="CHEBI:456216"/>
    </reaction>
</comment>
<evidence type="ECO:0000313" key="3">
    <source>
        <dbReference type="Proteomes" id="UP000319557"/>
    </source>
</evidence>
<dbReference type="Pfam" id="PF02686">
    <property type="entry name" value="GatC"/>
    <property type="match status" value="1"/>
</dbReference>
<dbReference type="GO" id="GO:0016740">
    <property type="term" value="F:transferase activity"/>
    <property type="evidence" value="ECO:0007669"/>
    <property type="project" value="UniProtKB-KW"/>
</dbReference>
<dbReference type="NCBIfam" id="TIGR00135">
    <property type="entry name" value="gatC"/>
    <property type="match status" value="1"/>
</dbReference>
<keyword evidence="1" id="KW-0648">Protein biosynthesis</keyword>
<keyword evidence="2" id="KW-0808">Transferase</keyword>
<dbReference type="GO" id="GO:0006412">
    <property type="term" value="P:translation"/>
    <property type="evidence" value="ECO:0007669"/>
    <property type="project" value="UniProtKB-UniRule"/>
</dbReference>
<gene>
    <name evidence="1 2" type="primary">gatC</name>
    <name evidence="2" type="ORF">EC9_04300</name>
</gene>
<evidence type="ECO:0000256" key="1">
    <source>
        <dbReference type="HAMAP-Rule" id="MF_00122"/>
    </source>
</evidence>
<comment type="subunit">
    <text evidence="1">Heterotrimer of A, B and C subunits.</text>
</comment>
<organism evidence="2 3">
    <name type="scientific">Rosistilla ulvae</name>
    <dbReference type="NCBI Taxonomy" id="1930277"/>
    <lineage>
        <taxon>Bacteria</taxon>
        <taxon>Pseudomonadati</taxon>
        <taxon>Planctomycetota</taxon>
        <taxon>Planctomycetia</taxon>
        <taxon>Pirellulales</taxon>
        <taxon>Pirellulaceae</taxon>
        <taxon>Rosistilla</taxon>
    </lineage>
</organism>
<dbReference type="GO" id="GO:0006450">
    <property type="term" value="P:regulation of translational fidelity"/>
    <property type="evidence" value="ECO:0007669"/>
    <property type="project" value="InterPro"/>
</dbReference>
<dbReference type="GO" id="GO:0050567">
    <property type="term" value="F:glutaminyl-tRNA synthase (glutamine-hydrolyzing) activity"/>
    <property type="evidence" value="ECO:0007669"/>
    <property type="project" value="UniProtKB-UniRule"/>
</dbReference>
<dbReference type="InterPro" id="IPR003837">
    <property type="entry name" value="GatC"/>
</dbReference>
<evidence type="ECO:0000313" key="2">
    <source>
        <dbReference type="EMBL" id="QDS86270.1"/>
    </source>
</evidence>
<sequence>MAISLDQVRKLALMARLELSDDELGTITPQLEDIVAFVDKLMELDTDGIEPMVHAVETVNRWVPDQLGDSLSREQALANAPNHDEECFLVPPVMG</sequence>
<dbReference type="PANTHER" id="PTHR15004:SF0">
    <property type="entry name" value="GLUTAMYL-TRNA(GLN) AMIDOTRANSFERASE SUBUNIT C, MITOCHONDRIAL"/>
    <property type="match status" value="1"/>
</dbReference>
<reference evidence="2 3" key="1">
    <citation type="submission" date="2019-02" db="EMBL/GenBank/DDBJ databases">
        <title>Deep-cultivation of Planctomycetes and their phenomic and genomic characterization uncovers novel biology.</title>
        <authorList>
            <person name="Wiegand S."/>
            <person name="Jogler M."/>
            <person name="Boedeker C."/>
            <person name="Pinto D."/>
            <person name="Vollmers J."/>
            <person name="Rivas-Marin E."/>
            <person name="Kohn T."/>
            <person name="Peeters S.H."/>
            <person name="Heuer A."/>
            <person name="Rast P."/>
            <person name="Oberbeckmann S."/>
            <person name="Bunk B."/>
            <person name="Jeske O."/>
            <person name="Meyerdierks A."/>
            <person name="Storesund J.E."/>
            <person name="Kallscheuer N."/>
            <person name="Luecker S."/>
            <person name="Lage O.M."/>
            <person name="Pohl T."/>
            <person name="Merkel B.J."/>
            <person name="Hornburger P."/>
            <person name="Mueller R.-W."/>
            <person name="Bruemmer F."/>
            <person name="Labrenz M."/>
            <person name="Spormann A.M."/>
            <person name="Op den Camp H."/>
            <person name="Overmann J."/>
            <person name="Amann R."/>
            <person name="Jetten M.S.M."/>
            <person name="Mascher T."/>
            <person name="Medema M.H."/>
            <person name="Devos D.P."/>
            <person name="Kaster A.-K."/>
            <person name="Ovreas L."/>
            <person name="Rohde M."/>
            <person name="Galperin M.Y."/>
            <person name="Jogler C."/>
        </authorList>
    </citation>
    <scope>NUCLEOTIDE SEQUENCE [LARGE SCALE GENOMIC DNA]</scope>
    <source>
        <strain evidence="2 3">EC9</strain>
    </source>
</reference>